<accession>C3ZEN1</accession>
<protein>
    <submittedName>
        <fullName evidence="1">Uncharacterized protein</fullName>
    </submittedName>
</protein>
<proteinExistence type="predicted"/>
<name>C3ZEN1_BRAFL</name>
<sequence length="132" mass="14891">MPKVWRPRCDVAPPKYVCKITTAQGQICARRPEEDTIWGLSKSCCRFASPELENWSRPEEKLALPPRLMRHGEERVNCSGLYCPFIGSARQFGPHVEKLYTGIRGGVVVIVPNGFPDVPVRYAKLRNPNGKL</sequence>
<organism>
    <name type="scientific">Branchiostoma floridae</name>
    <name type="common">Florida lancelet</name>
    <name type="synonym">Amphioxus</name>
    <dbReference type="NCBI Taxonomy" id="7739"/>
    <lineage>
        <taxon>Eukaryota</taxon>
        <taxon>Metazoa</taxon>
        <taxon>Chordata</taxon>
        <taxon>Cephalochordata</taxon>
        <taxon>Leptocardii</taxon>
        <taxon>Amphioxiformes</taxon>
        <taxon>Branchiostomatidae</taxon>
        <taxon>Branchiostoma</taxon>
    </lineage>
</organism>
<dbReference type="InParanoid" id="C3ZEN1"/>
<dbReference type="AlphaFoldDB" id="C3ZEN1"/>
<gene>
    <name evidence="1" type="ORF">BRAFLDRAFT_72745</name>
</gene>
<dbReference type="EMBL" id="GG666612">
    <property type="protein sequence ID" value="EEN49187.1"/>
    <property type="molecule type" value="Genomic_DNA"/>
</dbReference>
<reference evidence="1" key="1">
    <citation type="journal article" date="2008" name="Nature">
        <title>The amphioxus genome and the evolution of the chordate karyotype.</title>
        <authorList>
            <consortium name="US DOE Joint Genome Institute (JGI-PGF)"/>
            <person name="Putnam N.H."/>
            <person name="Butts T."/>
            <person name="Ferrier D.E.K."/>
            <person name="Furlong R.F."/>
            <person name="Hellsten U."/>
            <person name="Kawashima T."/>
            <person name="Robinson-Rechavi M."/>
            <person name="Shoguchi E."/>
            <person name="Terry A."/>
            <person name="Yu J.-K."/>
            <person name="Benito-Gutierrez E.L."/>
            <person name="Dubchak I."/>
            <person name="Garcia-Fernandez J."/>
            <person name="Gibson-Brown J.J."/>
            <person name="Grigoriev I.V."/>
            <person name="Horton A.C."/>
            <person name="de Jong P.J."/>
            <person name="Jurka J."/>
            <person name="Kapitonov V.V."/>
            <person name="Kohara Y."/>
            <person name="Kuroki Y."/>
            <person name="Lindquist E."/>
            <person name="Lucas S."/>
            <person name="Osoegawa K."/>
            <person name="Pennacchio L.A."/>
            <person name="Salamov A.A."/>
            <person name="Satou Y."/>
            <person name="Sauka-Spengler T."/>
            <person name="Schmutz J."/>
            <person name="Shin-I T."/>
            <person name="Toyoda A."/>
            <person name="Bronner-Fraser M."/>
            <person name="Fujiyama A."/>
            <person name="Holland L.Z."/>
            <person name="Holland P.W.H."/>
            <person name="Satoh N."/>
            <person name="Rokhsar D.S."/>
        </authorList>
    </citation>
    <scope>NUCLEOTIDE SEQUENCE [LARGE SCALE GENOMIC DNA]</scope>
    <source>
        <strain evidence="1">S238N-H82</strain>
        <tissue evidence="1">Testes</tissue>
    </source>
</reference>
<evidence type="ECO:0000313" key="1">
    <source>
        <dbReference type="EMBL" id="EEN49187.1"/>
    </source>
</evidence>